<sequence>MVGVTALMKSGAAETAQREMSVEDYLQQECDKCVRMVKEFAERRAEQLVRDAEEMKQVLLALLEAEELEDDRAPPQVAESHRPLQQ</sequence>
<proteinExistence type="predicted"/>
<name>A0A5J4YPC3_PORPP</name>
<gene>
    <name evidence="2" type="ORF">FVE85_8621</name>
</gene>
<reference evidence="3" key="1">
    <citation type="journal article" date="2019" name="Nat. Commun.">
        <title>Expansion of phycobilisome linker gene families in mesophilic red algae.</title>
        <authorList>
            <person name="Lee J."/>
            <person name="Kim D."/>
            <person name="Bhattacharya D."/>
            <person name="Yoon H.S."/>
        </authorList>
    </citation>
    <scope>NUCLEOTIDE SEQUENCE [LARGE SCALE GENOMIC DNA]</scope>
    <source>
        <strain evidence="3">CCMP 1328</strain>
    </source>
</reference>
<evidence type="ECO:0000313" key="3">
    <source>
        <dbReference type="Proteomes" id="UP000324585"/>
    </source>
</evidence>
<accession>A0A5J4YPC3</accession>
<organism evidence="2 3">
    <name type="scientific">Porphyridium purpureum</name>
    <name type="common">Red alga</name>
    <name type="synonym">Porphyridium cruentum</name>
    <dbReference type="NCBI Taxonomy" id="35688"/>
    <lineage>
        <taxon>Eukaryota</taxon>
        <taxon>Rhodophyta</taxon>
        <taxon>Bangiophyceae</taxon>
        <taxon>Porphyridiales</taxon>
        <taxon>Porphyridiaceae</taxon>
        <taxon>Porphyridium</taxon>
    </lineage>
</organism>
<evidence type="ECO:0000313" key="2">
    <source>
        <dbReference type="EMBL" id="KAA8493176.1"/>
    </source>
</evidence>
<keyword evidence="1" id="KW-0175">Coiled coil</keyword>
<dbReference type="EMBL" id="VRMN01000007">
    <property type="protein sequence ID" value="KAA8493176.1"/>
    <property type="molecule type" value="Genomic_DNA"/>
</dbReference>
<evidence type="ECO:0000256" key="1">
    <source>
        <dbReference type="SAM" id="Coils"/>
    </source>
</evidence>
<dbReference type="Proteomes" id="UP000324585">
    <property type="component" value="Unassembled WGS sequence"/>
</dbReference>
<feature type="coiled-coil region" evidence="1">
    <location>
        <begin position="38"/>
        <end position="69"/>
    </location>
</feature>
<protein>
    <submittedName>
        <fullName evidence="2">Uncharacterized protein</fullName>
    </submittedName>
</protein>
<dbReference type="AlphaFoldDB" id="A0A5J4YPC3"/>
<keyword evidence="3" id="KW-1185">Reference proteome</keyword>
<comment type="caution">
    <text evidence="2">The sequence shown here is derived from an EMBL/GenBank/DDBJ whole genome shotgun (WGS) entry which is preliminary data.</text>
</comment>